<proteinExistence type="predicted"/>
<sequence>MSTSTLPINLTDSYGCLLTGVFLSCILYGVSCLQMTDLFIYLDTGIQTLGKKKALQVLFVGYCQPMLDNSECCLVFPALIEHYGDLAEVNAIHPALYRAMTYSNLIVIIMVSTSIMPGSLASLYTDSGYFIMSLYQLIVIILFLKEPQITKLERNGQLAGEDVILAAGMVLMVLRNGSSEYKRTRKMISRIIFLTANTGFWTAAVALTEVALIGAYPGGLQFTVMEMPLCNIYVNAFLANLNARRYVRGEDYTEWQSSPSHMTGPRPVGTHNSSENRRLSGEIFESTAAHPMIKIGIVKTISTDDPHLTSKYPKV</sequence>
<accession>A0A4S8M7G9</accession>
<dbReference type="Pfam" id="PF20152">
    <property type="entry name" value="DUF6534"/>
    <property type="match status" value="1"/>
</dbReference>
<dbReference type="OrthoDB" id="3161836at2759"/>
<gene>
    <name evidence="4" type="ORF">K435DRAFT_795819</name>
</gene>
<keyword evidence="2" id="KW-0812">Transmembrane</keyword>
<protein>
    <recommendedName>
        <fullName evidence="3">DUF6534 domain-containing protein</fullName>
    </recommendedName>
</protein>
<evidence type="ECO:0000313" key="5">
    <source>
        <dbReference type="Proteomes" id="UP000297245"/>
    </source>
</evidence>
<feature type="region of interest" description="Disordered" evidence="1">
    <location>
        <begin position="254"/>
        <end position="275"/>
    </location>
</feature>
<dbReference type="Proteomes" id="UP000297245">
    <property type="component" value="Unassembled WGS sequence"/>
</dbReference>
<dbReference type="AlphaFoldDB" id="A0A4S8M7G9"/>
<feature type="transmembrane region" description="Helical" evidence="2">
    <location>
        <begin position="127"/>
        <end position="144"/>
    </location>
</feature>
<evidence type="ECO:0000256" key="2">
    <source>
        <dbReference type="SAM" id="Phobius"/>
    </source>
</evidence>
<evidence type="ECO:0000256" key="1">
    <source>
        <dbReference type="SAM" id="MobiDB-lite"/>
    </source>
</evidence>
<reference evidence="4 5" key="1">
    <citation type="journal article" date="2019" name="Nat. Ecol. Evol.">
        <title>Megaphylogeny resolves global patterns of mushroom evolution.</title>
        <authorList>
            <person name="Varga T."/>
            <person name="Krizsan K."/>
            <person name="Foldi C."/>
            <person name="Dima B."/>
            <person name="Sanchez-Garcia M."/>
            <person name="Sanchez-Ramirez S."/>
            <person name="Szollosi G.J."/>
            <person name="Szarkandi J.G."/>
            <person name="Papp V."/>
            <person name="Albert L."/>
            <person name="Andreopoulos W."/>
            <person name="Angelini C."/>
            <person name="Antonin V."/>
            <person name="Barry K.W."/>
            <person name="Bougher N.L."/>
            <person name="Buchanan P."/>
            <person name="Buyck B."/>
            <person name="Bense V."/>
            <person name="Catcheside P."/>
            <person name="Chovatia M."/>
            <person name="Cooper J."/>
            <person name="Damon W."/>
            <person name="Desjardin D."/>
            <person name="Finy P."/>
            <person name="Geml J."/>
            <person name="Haridas S."/>
            <person name="Hughes K."/>
            <person name="Justo A."/>
            <person name="Karasinski D."/>
            <person name="Kautmanova I."/>
            <person name="Kiss B."/>
            <person name="Kocsube S."/>
            <person name="Kotiranta H."/>
            <person name="LaButti K.M."/>
            <person name="Lechner B.E."/>
            <person name="Liimatainen K."/>
            <person name="Lipzen A."/>
            <person name="Lukacs Z."/>
            <person name="Mihaltcheva S."/>
            <person name="Morgado L.N."/>
            <person name="Niskanen T."/>
            <person name="Noordeloos M.E."/>
            <person name="Ohm R.A."/>
            <person name="Ortiz-Santana B."/>
            <person name="Ovrebo C."/>
            <person name="Racz N."/>
            <person name="Riley R."/>
            <person name="Savchenko A."/>
            <person name="Shiryaev A."/>
            <person name="Soop K."/>
            <person name="Spirin V."/>
            <person name="Szebenyi C."/>
            <person name="Tomsovsky M."/>
            <person name="Tulloss R.E."/>
            <person name="Uehling J."/>
            <person name="Grigoriev I.V."/>
            <person name="Vagvolgyi C."/>
            <person name="Papp T."/>
            <person name="Martin F.M."/>
            <person name="Miettinen O."/>
            <person name="Hibbett D.S."/>
            <person name="Nagy L.G."/>
        </authorList>
    </citation>
    <scope>NUCLEOTIDE SEQUENCE [LARGE SCALE GENOMIC DNA]</scope>
    <source>
        <strain evidence="4 5">CBS 962.96</strain>
    </source>
</reference>
<feature type="transmembrane region" description="Helical" evidence="2">
    <location>
        <begin position="191"/>
        <end position="213"/>
    </location>
</feature>
<evidence type="ECO:0000313" key="4">
    <source>
        <dbReference type="EMBL" id="THU98264.1"/>
    </source>
</evidence>
<dbReference type="PANTHER" id="PTHR40465">
    <property type="entry name" value="CHROMOSOME 1, WHOLE GENOME SHOTGUN SEQUENCE"/>
    <property type="match status" value="1"/>
</dbReference>
<feature type="transmembrane region" description="Helical" evidence="2">
    <location>
        <begin position="219"/>
        <end position="238"/>
    </location>
</feature>
<feature type="transmembrane region" description="Helical" evidence="2">
    <location>
        <begin position="20"/>
        <end position="42"/>
    </location>
</feature>
<organism evidence="4 5">
    <name type="scientific">Dendrothele bispora (strain CBS 962.96)</name>
    <dbReference type="NCBI Taxonomy" id="1314807"/>
    <lineage>
        <taxon>Eukaryota</taxon>
        <taxon>Fungi</taxon>
        <taxon>Dikarya</taxon>
        <taxon>Basidiomycota</taxon>
        <taxon>Agaricomycotina</taxon>
        <taxon>Agaricomycetes</taxon>
        <taxon>Agaricomycetidae</taxon>
        <taxon>Agaricales</taxon>
        <taxon>Agaricales incertae sedis</taxon>
        <taxon>Dendrothele</taxon>
    </lineage>
</organism>
<keyword evidence="2" id="KW-1133">Transmembrane helix</keyword>
<dbReference type="PANTHER" id="PTHR40465:SF1">
    <property type="entry name" value="DUF6534 DOMAIN-CONTAINING PROTEIN"/>
    <property type="match status" value="1"/>
</dbReference>
<evidence type="ECO:0000259" key="3">
    <source>
        <dbReference type="Pfam" id="PF20152"/>
    </source>
</evidence>
<name>A0A4S8M7G9_DENBC</name>
<feature type="transmembrane region" description="Helical" evidence="2">
    <location>
        <begin position="102"/>
        <end position="121"/>
    </location>
</feature>
<dbReference type="EMBL" id="ML179139">
    <property type="protein sequence ID" value="THU98264.1"/>
    <property type="molecule type" value="Genomic_DNA"/>
</dbReference>
<feature type="domain" description="DUF6534" evidence="3">
    <location>
        <begin position="162"/>
        <end position="246"/>
    </location>
</feature>
<dbReference type="InterPro" id="IPR045339">
    <property type="entry name" value="DUF6534"/>
</dbReference>
<keyword evidence="5" id="KW-1185">Reference proteome</keyword>
<keyword evidence="2" id="KW-0472">Membrane</keyword>